<reference evidence="6" key="1">
    <citation type="submission" date="2023-03" db="EMBL/GenBank/DDBJ databases">
        <title>Massive genome expansion in bonnet fungi (Mycena s.s.) driven by repeated elements and novel gene families across ecological guilds.</title>
        <authorList>
            <consortium name="Lawrence Berkeley National Laboratory"/>
            <person name="Harder C.B."/>
            <person name="Miyauchi S."/>
            <person name="Viragh M."/>
            <person name="Kuo A."/>
            <person name="Thoen E."/>
            <person name="Andreopoulos B."/>
            <person name="Lu D."/>
            <person name="Skrede I."/>
            <person name="Drula E."/>
            <person name="Henrissat B."/>
            <person name="Morin E."/>
            <person name="Kohler A."/>
            <person name="Barry K."/>
            <person name="LaButti K."/>
            <person name="Morin E."/>
            <person name="Salamov A."/>
            <person name="Lipzen A."/>
            <person name="Mereny Z."/>
            <person name="Hegedus B."/>
            <person name="Baldrian P."/>
            <person name="Stursova M."/>
            <person name="Weitz H."/>
            <person name="Taylor A."/>
            <person name="Grigoriev I.V."/>
            <person name="Nagy L.G."/>
            <person name="Martin F."/>
            <person name="Kauserud H."/>
        </authorList>
    </citation>
    <scope>NUCLEOTIDE SEQUENCE</scope>
    <source>
        <strain evidence="6">9284</strain>
    </source>
</reference>
<dbReference type="AlphaFoldDB" id="A0AAD7B1E4"/>
<evidence type="ECO:0000259" key="5">
    <source>
        <dbReference type="PROSITE" id="PS50865"/>
    </source>
</evidence>
<evidence type="ECO:0000256" key="2">
    <source>
        <dbReference type="ARBA" id="ARBA00022771"/>
    </source>
</evidence>
<evidence type="ECO:0000313" key="6">
    <source>
        <dbReference type="EMBL" id="KAJ7607669.1"/>
    </source>
</evidence>
<accession>A0AAD7B1E4</accession>
<keyword evidence="3" id="KW-0862">Zinc</keyword>
<dbReference type="Pfam" id="PF01753">
    <property type="entry name" value="zf-MYND"/>
    <property type="match status" value="1"/>
</dbReference>
<evidence type="ECO:0000256" key="3">
    <source>
        <dbReference type="ARBA" id="ARBA00022833"/>
    </source>
</evidence>
<evidence type="ECO:0000256" key="1">
    <source>
        <dbReference type="ARBA" id="ARBA00022723"/>
    </source>
</evidence>
<evidence type="ECO:0000256" key="4">
    <source>
        <dbReference type="PROSITE-ProRule" id="PRU00134"/>
    </source>
</evidence>
<dbReference type="PROSITE" id="PS50865">
    <property type="entry name" value="ZF_MYND_2"/>
    <property type="match status" value="1"/>
</dbReference>
<protein>
    <recommendedName>
        <fullName evidence="5">MYND-type domain-containing protein</fullName>
    </recommendedName>
</protein>
<sequence length="593" mass="67232">MSNCVKRAASLAMADTRTLGQVQHARELIETPTLCSSQRLAFLAVFFPVLDPTRIPRLEELSTTALQDIASADVALDAMFHLRTQGEIGLSLWPRLGQKKFYVDFTLFAGAYHDHPATYALMSGTPGFGACIVKAWTFLAPLNDPNERYIMLNDLSGFLADSGVRSHPERLEEMIDAAGSIDIFAALVVEYIRTVRKHSRLPVEHIQRLMFFIDEADQFPEDRVHDWMLVPLGSLSLGLYTCSDGAEELVATALFLCERQEPETGSVIDDCLVLVRRMVIISPATLWLGELLDCGLLRLLVLITLRGQARRWKIKHHVRFFLTLLLPADLLSGEDLKKTVLYDLWRTFLASAEERVEALVDYKSLYEAQKACDNQECAVIEEASSLKRCSGCQAFYYCSVDCQRNDWELGHRNACGTNNALLLSARAELVFSERSFLRALIHHKYLKERHSICEQQIRVLSEYDIDVRIPFTLFTLFDYCKSPPVITVYPVDPEDAETQTRLNEVVETESEEWEDVLERAMVGEGCYQLHGMRLLEGPKMRTWVVPLRTDGNDVFAAVISLSQKMRRGVLSEDSLHGEIEDLLESEEDMVEIH</sequence>
<proteinExistence type="predicted"/>
<dbReference type="InterPro" id="IPR002893">
    <property type="entry name" value="Znf_MYND"/>
</dbReference>
<name>A0AAD7B1E4_9AGAR</name>
<keyword evidence="2 4" id="KW-0863">Zinc-finger</keyword>
<keyword evidence="7" id="KW-1185">Reference proteome</keyword>
<dbReference type="GO" id="GO:0008270">
    <property type="term" value="F:zinc ion binding"/>
    <property type="evidence" value="ECO:0007669"/>
    <property type="project" value="UniProtKB-KW"/>
</dbReference>
<dbReference type="Gene3D" id="6.10.140.2220">
    <property type="match status" value="1"/>
</dbReference>
<feature type="domain" description="MYND-type" evidence="5">
    <location>
        <begin position="374"/>
        <end position="415"/>
    </location>
</feature>
<comment type="caution">
    <text evidence="6">The sequence shown here is derived from an EMBL/GenBank/DDBJ whole genome shotgun (WGS) entry which is preliminary data.</text>
</comment>
<evidence type="ECO:0000313" key="7">
    <source>
        <dbReference type="Proteomes" id="UP001221142"/>
    </source>
</evidence>
<dbReference type="SUPFAM" id="SSF144232">
    <property type="entry name" value="HIT/MYND zinc finger-like"/>
    <property type="match status" value="1"/>
</dbReference>
<keyword evidence="1" id="KW-0479">Metal-binding</keyword>
<dbReference type="EMBL" id="JARKIF010000048">
    <property type="protein sequence ID" value="KAJ7607669.1"/>
    <property type="molecule type" value="Genomic_DNA"/>
</dbReference>
<organism evidence="6 7">
    <name type="scientific">Roridomyces roridus</name>
    <dbReference type="NCBI Taxonomy" id="1738132"/>
    <lineage>
        <taxon>Eukaryota</taxon>
        <taxon>Fungi</taxon>
        <taxon>Dikarya</taxon>
        <taxon>Basidiomycota</taxon>
        <taxon>Agaricomycotina</taxon>
        <taxon>Agaricomycetes</taxon>
        <taxon>Agaricomycetidae</taxon>
        <taxon>Agaricales</taxon>
        <taxon>Marasmiineae</taxon>
        <taxon>Mycenaceae</taxon>
        <taxon>Roridomyces</taxon>
    </lineage>
</organism>
<dbReference type="Proteomes" id="UP001221142">
    <property type="component" value="Unassembled WGS sequence"/>
</dbReference>
<gene>
    <name evidence="6" type="ORF">FB45DRAFT_1067725</name>
</gene>